<dbReference type="OrthoDB" id="1110378at2759"/>
<accession>A0A835LUC0</accession>
<feature type="region of interest" description="Disordered" evidence="1">
    <location>
        <begin position="18"/>
        <end position="43"/>
    </location>
</feature>
<dbReference type="EMBL" id="JADFTS010000006">
    <property type="protein sequence ID" value="KAF9599831.1"/>
    <property type="molecule type" value="Genomic_DNA"/>
</dbReference>
<dbReference type="PANTHER" id="PTHR35466">
    <property type="entry name" value="SERINE/ARGININE REPETITIVE MATRIX PROTEIN 1"/>
    <property type="match status" value="1"/>
</dbReference>
<dbReference type="AlphaFoldDB" id="A0A835LUC0"/>
<comment type="caution">
    <text evidence="2">The sequence shown here is derived from an EMBL/GenBank/DDBJ whole genome shotgun (WGS) entry which is preliminary data.</text>
</comment>
<proteinExistence type="predicted"/>
<keyword evidence="3" id="KW-1185">Reference proteome</keyword>
<organism evidence="2 3">
    <name type="scientific">Coptis chinensis</name>
    <dbReference type="NCBI Taxonomy" id="261450"/>
    <lineage>
        <taxon>Eukaryota</taxon>
        <taxon>Viridiplantae</taxon>
        <taxon>Streptophyta</taxon>
        <taxon>Embryophyta</taxon>
        <taxon>Tracheophyta</taxon>
        <taxon>Spermatophyta</taxon>
        <taxon>Magnoliopsida</taxon>
        <taxon>Ranunculales</taxon>
        <taxon>Ranunculaceae</taxon>
        <taxon>Coptidoideae</taxon>
        <taxon>Coptis</taxon>
    </lineage>
</organism>
<dbReference type="Proteomes" id="UP000631114">
    <property type="component" value="Unassembled WGS sequence"/>
</dbReference>
<evidence type="ECO:0000313" key="3">
    <source>
        <dbReference type="Proteomes" id="UP000631114"/>
    </source>
</evidence>
<gene>
    <name evidence="2" type="ORF">IFM89_001777</name>
</gene>
<reference evidence="2 3" key="1">
    <citation type="submission" date="2020-10" db="EMBL/GenBank/DDBJ databases">
        <title>The Coptis chinensis genome and diversification of protoberbering-type alkaloids.</title>
        <authorList>
            <person name="Wang B."/>
            <person name="Shu S."/>
            <person name="Song C."/>
            <person name="Liu Y."/>
        </authorList>
    </citation>
    <scope>NUCLEOTIDE SEQUENCE [LARGE SCALE GENOMIC DNA]</scope>
    <source>
        <strain evidence="2">HL-2020</strain>
        <tissue evidence="2">Leaf</tissue>
    </source>
</reference>
<evidence type="ECO:0000256" key="1">
    <source>
        <dbReference type="SAM" id="MobiDB-lite"/>
    </source>
</evidence>
<evidence type="ECO:0000313" key="2">
    <source>
        <dbReference type="EMBL" id="KAF9599831.1"/>
    </source>
</evidence>
<feature type="region of interest" description="Disordered" evidence="1">
    <location>
        <begin position="126"/>
        <end position="153"/>
    </location>
</feature>
<feature type="compositionally biased region" description="Polar residues" evidence="1">
    <location>
        <begin position="126"/>
        <end position="143"/>
    </location>
</feature>
<protein>
    <submittedName>
        <fullName evidence="2">Uncharacterized protein</fullName>
    </submittedName>
</protein>
<name>A0A835LUC0_9MAGN</name>
<dbReference type="PANTHER" id="PTHR35466:SF4">
    <property type="entry name" value="EXPRESSED PROTEIN"/>
    <property type="match status" value="1"/>
</dbReference>
<sequence>MVIDESFKRSGSIPFKWEVQPGIPKASPNGTSHAPPLKLRPPPSEFYYSDSTHQSITPTRSGRRLFHRFNSQRSISTTSSVVSSGCFPSPSVKVKHKVGKKNINKAGSELELGYVSDLETLARWSVSTEKSLSPSDESPSFLSERSPPPPAMNSEWAAFGLF</sequence>